<evidence type="ECO:0000256" key="2">
    <source>
        <dbReference type="PROSITE-ProRule" id="PRU00358"/>
    </source>
</evidence>
<dbReference type="InterPro" id="IPR003105">
    <property type="entry name" value="SRA_YDG"/>
</dbReference>
<dbReference type="GO" id="GO:0016567">
    <property type="term" value="P:protein ubiquitination"/>
    <property type="evidence" value="ECO:0007669"/>
    <property type="project" value="TreeGrafter"/>
</dbReference>
<dbReference type="Proteomes" id="UP000322873">
    <property type="component" value="Unassembled WGS sequence"/>
</dbReference>
<dbReference type="InterPro" id="IPR045134">
    <property type="entry name" value="UHRF1/2-like"/>
</dbReference>
<dbReference type="InterPro" id="IPR015947">
    <property type="entry name" value="PUA-like_sf"/>
</dbReference>
<evidence type="ECO:0000313" key="5">
    <source>
        <dbReference type="EMBL" id="KAA8576808.1"/>
    </source>
</evidence>
<keyword evidence="1 2" id="KW-0539">Nucleus</keyword>
<comment type="caution">
    <text evidence="5">The sequence shown here is derived from an EMBL/GenBank/DDBJ whole genome shotgun (WGS) entry which is preliminary data.</text>
</comment>
<organism evidence="5 6">
    <name type="scientific">Monilinia fructicola</name>
    <name type="common">Brown rot fungus</name>
    <name type="synonym">Ciboria fructicola</name>
    <dbReference type="NCBI Taxonomy" id="38448"/>
    <lineage>
        <taxon>Eukaryota</taxon>
        <taxon>Fungi</taxon>
        <taxon>Dikarya</taxon>
        <taxon>Ascomycota</taxon>
        <taxon>Pezizomycotina</taxon>
        <taxon>Leotiomycetes</taxon>
        <taxon>Helotiales</taxon>
        <taxon>Sclerotiniaceae</taxon>
        <taxon>Monilinia</taxon>
    </lineage>
</organism>
<evidence type="ECO:0000256" key="3">
    <source>
        <dbReference type="SAM" id="MobiDB-lite"/>
    </source>
</evidence>
<dbReference type="PANTHER" id="PTHR14140">
    <property type="entry name" value="E3 UBIQUITIN-PROTEIN LIGASE UHRF-RELATED"/>
    <property type="match status" value="1"/>
</dbReference>
<evidence type="ECO:0000259" key="4">
    <source>
        <dbReference type="PROSITE" id="PS51015"/>
    </source>
</evidence>
<feature type="region of interest" description="Disordered" evidence="3">
    <location>
        <begin position="27"/>
        <end position="64"/>
    </location>
</feature>
<feature type="compositionally biased region" description="Polar residues" evidence="3">
    <location>
        <begin position="35"/>
        <end position="56"/>
    </location>
</feature>
<gene>
    <name evidence="5" type="ORF">EYC84_006861</name>
</gene>
<sequence length="450" mass="49332">MDNVGENIGGVAVIVPSSGRLSMLELQTKSESESLQKYTRLPTAQASPNKSESTSKAPDLDNESATAPKFDLQDAITKLVDSEFTSLDVYHDSNQALNKLIGLKKSVATAAVRSKGGRSPIPEQWKDIRLFLYIVTSLITLTPSMVTPEFSKKLSLKTVLGLFTDPQIKFPDSYTVIADEIISQIEARNGFETPLSSPSLSIDTQVVNANNRKRSSSDGETTGSAKRSRENSTSNFSEVPPPPPSNHPIFGDNGIMRGFLWDGRGYRLNPETRDTFKKECCNYGHNGLTVGDCWPTQLAALRDGAHGASQGGISGDKDLGAHSIVISSHYEGFDQDMGDTVYYSAPGARDCTSKEPDSLNPRIQSMRRSISTRKPVRVLRNASCSWKNGPAMGIRYDGLYRVTECKTQTNAKGGRFWCFTLTRLMGQDPIKVSMPSRALMCKFDKVKNGY</sequence>
<dbReference type="OrthoDB" id="2270193at2759"/>
<dbReference type="GO" id="GO:0044027">
    <property type="term" value="P:negative regulation of gene expression via chromosomal CpG island methylation"/>
    <property type="evidence" value="ECO:0007669"/>
    <property type="project" value="TreeGrafter"/>
</dbReference>
<accession>A0A5M9K4R3</accession>
<feature type="region of interest" description="Disordered" evidence="3">
    <location>
        <begin position="206"/>
        <end position="251"/>
    </location>
</feature>
<evidence type="ECO:0000256" key="1">
    <source>
        <dbReference type="ARBA" id="ARBA00023242"/>
    </source>
</evidence>
<feature type="domain" description="YDG" evidence="4">
    <location>
        <begin position="283"/>
        <end position="423"/>
    </location>
</feature>
<dbReference type="AlphaFoldDB" id="A0A5M9K4R3"/>
<dbReference type="PANTHER" id="PTHR14140:SF27">
    <property type="entry name" value="OS04G0289800 PROTEIN"/>
    <property type="match status" value="1"/>
</dbReference>
<name>A0A5M9K4R3_MONFR</name>
<dbReference type="SUPFAM" id="SSF88697">
    <property type="entry name" value="PUA domain-like"/>
    <property type="match status" value="1"/>
</dbReference>
<dbReference type="VEuPathDB" id="FungiDB:MFRU_014g00930"/>
<protein>
    <recommendedName>
        <fullName evidence="4">YDG domain-containing protein</fullName>
    </recommendedName>
</protein>
<dbReference type="Gene3D" id="2.30.280.10">
    <property type="entry name" value="SRA-YDG"/>
    <property type="match status" value="1"/>
</dbReference>
<feature type="compositionally biased region" description="Polar residues" evidence="3">
    <location>
        <begin position="218"/>
        <end position="237"/>
    </location>
</feature>
<proteinExistence type="predicted"/>
<evidence type="ECO:0000313" key="6">
    <source>
        <dbReference type="Proteomes" id="UP000322873"/>
    </source>
</evidence>
<dbReference type="GO" id="GO:0061630">
    <property type="term" value="F:ubiquitin protein ligase activity"/>
    <property type="evidence" value="ECO:0007669"/>
    <property type="project" value="TreeGrafter"/>
</dbReference>
<dbReference type="EMBL" id="VICG01000001">
    <property type="protein sequence ID" value="KAA8576808.1"/>
    <property type="molecule type" value="Genomic_DNA"/>
</dbReference>
<dbReference type="SMART" id="SM00466">
    <property type="entry name" value="SRA"/>
    <property type="match status" value="1"/>
</dbReference>
<reference evidence="5 6" key="1">
    <citation type="submission" date="2019-06" db="EMBL/GenBank/DDBJ databases">
        <title>Genome Sequence of the Brown Rot Fungal Pathogen Monilinia fructicola.</title>
        <authorList>
            <person name="De Miccolis Angelini R.M."/>
            <person name="Landi L."/>
            <person name="Abate D."/>
            <person name="Pollastro S."/>
            <person name="Romanazzi G."/>
            <person name="Faretra F."/>
        </authorList>
    </citation>
    <scope>NUCLEOTIDE SEQUENCE [LARGE SCALE GENOMIC DNA]</scope>
    <source>
        <strain evidence="5 6">Mfrc123</strain>
    </source>
</reference>
<keyword evidence="6" id="KW-1185">Reference proteome</keyword>
<dbReference type="InterPro" id="IPR036987">
    <property type="entry name" value="SRA-YDG_sf"/>
</dbReference>
<comment type="subcellular location">
    <subcellularLocation>
        <location evidence="2">Nucleus</location>
    </subcellularLocation>
</comment>
<dbReference type="PROSITE" id="PS51015">
    <property type="entry name" value="YDG"/>
    <property type="match status" value="1"/>
</dbReference>
<dbReference type="Pfam" id="PF02182">
    <property type="entry name" value="SAD_SRA"/>
    <property type="match status" value="1"/>
</dbReference>
<dbReference type="GO" id="GO:0005634">
    <property type="term" value="C:nucleus"/>
    <property type="evidence" value="ECO:0007669"/>
    <property type="project" value="UniProtKB-SubCell"/>
</dbReference>